<comment type="caution">
    <text evidence="2">The sequence shown here is derived from an EMBL/GenBank/DDBJ whole genome shotgun (WGS) entry which is preliminary data.</text>
</comment>
<protein>
    <submittedName>
        <fullName evidence="2">Uncharacterized protein</fullName>
    </submittedName>
</protein>
<reference evidence="2" key="1">
    <citation type="submission" date="2021-05" db="EMBL/GenBank/DDBJ databases">
        <title>Genome of Sphingobium sp. strain.</title>
        <authorList>
            <person name="Fan R."/>
        </authorList>
    </citation>
    <scope>NUCLEOTIDE SEQUENCE</scope>
    <source>
        <strain evidence="2">H33</strain>
    </source>
</reference>
<dbReference type="Proteomes" id="UP001138757">
    <property type="component" value="Unassembled WGS sequence"/>
</dbReference>
<name>A0A9X1DD46_9SPHN</name>
<keyword evidence="3" id="KW-1185">Reference proteome</keyword>
<gene>
    <name evidence="2" type="ORF">KK488_13555</name>
</gene>
<dbReference type="AlphaFoldDB" id="A0A9X1DD46"/>
<keyword evidence="1" id="KW-0472">Membrane</keyword>
<keyword evidence="1" id="KW-1133">Transmembrane helix</keyword>
<proteinExistence type="predicted"/>
<keyword evidence="1" id="KW-0812">Transmembrane</keyword>
<feature type="transmembrane region" description="Helical" evidence="1">
    <location>
        <begin position="28"/>
        <end position="45"/>
    </location>
</feature>
<evidence type="ECO:0000256" key="1">
    <source>
        <dbReference type="SAM" id="Phobius"/>
    </source>
</evidence>
<organism evidence="2 3">
    <name type="scientific">Sphingobium nicotianae</name>
    <dbReference type="NCBI Taxonomy" id="2782607"/>
    <lineage>
        <taxon>Bacteria</taxon>
        <taxon>Pseudomonadati</taxon>
        <taxon>Pseudomonadota</taxon>
        <taxon>Alphaproteobacteria</taxon>
        <taxon>Sphingomonadales</taxon>
        <taxon>Sphingomonadaceae</taxon>
        <taxon>Sphingobium</taxon>
    </lineage>
</organism>
<accession>A0A9X1DD46</accession>
<sequence length="115" mass="13376">MVSLAGPVSSFQLAKLWLVAHTGLAKDALHVYVALILFFGSMLVFRWRPGDWRPWLVVLAAALAGELWDIGDTLRWQRRVYWAANWKDIWNTLFWPSAILLLARWTPLFGRRGRR</sequence>
<dbReference type="EMBL" id="JAHGAW010000008">
    <property type="protein sequence ID" value="MBT2187975.1"/>
    <property type="molecule type" value="Genomic_DNA"/>
</dbReference>
<dbReference type="RefSeq" id="WP_214624219.1">
    <property type="nucleotide sequence ID" value="NZ_JAHGAW010000008.1"/>
</dbReference>
<evidence type="ECO:0000313" key="3">
    <source>
        <dbReference type="Proteomes" id="UP001138757"/>
    </source>
</evidence>
<evidence type="ECO:0000313" key="2">
    <source>
        <dbReference type="EMBL" id="MBT2187975.1"/>
    </source>
</evidence>